<keyword evidence="3" id="KW-0677">Repeat</keyword>
<accession>A0AAV5A510</accession>
<protein>
    <recommendedName>
        <fullName evidence="7">NLE domain-containing protein</fullName>
    </recommendedName>
</protein>
<dbReference type="PANTHER" id="PTHR19855">
    <property type="entry name" value="WD40 REPEAT PROTEIN 12, 37"/>
    <property type="match status" value="1"/>
</dbReference>
<dbReference type="SUPFAM" id="SSF50978">
    <property type="entry name" value="WD40 repeat-like"/>
    <property type="match status" value="1"/>
</dbReference>
<evidence type="ECO:0000256" key="5">
    <source>
        <dbReference type="PROSITE-ProRule" id="PRU00221"/>
    </source>
</evidence>
<feature type="region of interest" description="Disordered" evidence="6">
    <location>
        <begin position="201"/>
        <end position="223"/>
    </location>
</feature>
<dbReference type="GO" id="GO:0005634">
    <property type="term" value="C:nucleus"/>
    <property type="evidence" value="ECO:0007669"/>
    <property type="project" value="UniProtKB-SubCell"/>
</dbReference>
<evidence type="ECO:0000313" key="9">
    <source>
        <dbReference type="Proteomes" id="UP001050691"/>
    </source>
</evidence>
<keyword evidence="9" id="KW-1185">Reference proteome</keyword>
<organism evidence="8 9">
    <name type="scientific">Clathrus columnatus</name>
    <dbReference type="NCBI Taxonomy" id="1419009"/>
    <lineage>
        <taxon>Eukaryota</taxon>
        <taxon>Fungi</taxon>
        <taxon>Dikarya</taxon>
        <taxon>Basidiomycota</taxon>
        <taxon>Agaricomycotina</taxon>
        <taxon>Agaricomycetes</taxon>
        <taxon>Phallomycetidae</taxon>
        <taxon>Phallales</taxon>
        <taxon>Clathraceae</taxon>
        <taxon>Clathrus</taxon>
    </lineage>
</organism>
<evidence type="ECO:0000259" key="7">
    <source>
        <dbReference type="Pfam" id="PF08154"/>
    </source>
</evidence>
<dbReference type="InterPro" id="IPR036322">
    <property type="entry name" value="WD40_repeat_dom_sf"/>
</dbReference>
<evidence type="ECO:0000256" key="3">
    <source>
        <dbReference type="ARBA" id="ARBA00022737"/>
    </source>
</evidence>
<dbReference type="AlphaFoldDB" id="A0AAV5A510"/>
<sequence length="400" mass="44157">MADQETTTTTTTVTSHPAFFTTKTEHVLPAQKYFIPDSWRRYQLSQLINKVLSLDQSIPFDFLIRGEVLRGSIAEWCAEHGIGEEETLEIEYIKSLMPPQRMASIPQKDWISSVSCKIPESILAGSYDANIYIFDASQKPVHTISGHTAPVTSVCWVGGLLFLKRMGTRPFRVKSRTSWDAVIGVWNTGIPDVDQVPLEEVGEERKKRRKVASEEERPVRKGPEEVMKSHTNRVTRALFSPLSSSNNLAYSCGLDSTVRTWDTSAGLCISTMTLPERPFTDIAVQADGNIVVAASTDRTASVLDLRTSNTSSAPILSFSFSSLPSTLVAHPADERRFMSGSYDGIVRIWDIRSPKVAVAHFKSEKGGKILSTDWRKGMGVLGGEDGVEIWQIGEGGDTAL</sequence>
<dbReference type="EMBL" id="BPWL01000003">
    <property type="protein sequence ID" value="GJJ08111.1"/>
    <property type="molecule type" value="Genomic_DNA"/>
</dbReference>
<evidence type="ECO:0000313" key="8">
    <source>
        <dbReference type="EMBL" id="GJJ08111.1"/>
    </source>
</evidence>
<feature type="repeat" description="WD" evidence="5">
    <location>
        <begin position="227"/>
        <end position="271"/>
    </location>
</feature>
<keyword evidence="2 5" id="KW-0853">WD repeat</keyword>
<evidence type="ECO:0000256" key="1">
    <source>
        <dbReference type="ARBA" id="ARBA00004123"/>
    </source>
</evidence>
<name>A0AAV5A510_9AGAM</name>
<dbReference type="InterPro" id="IPR015943">
    <property type="entry name" value="WD40/YVTN_repeat-like_dom_sf"/>
</dbReference>
<dbReference type="InterPro" id="IPR001680">
    <property type="entry name" value="WD40_rpt"/>
</dbReference>
<gene>
    <name evidence="8" type="ORF">Clacol_002319</name>
</gene>
<dbReference type="Pfam" id="PF08154">
    <property type="entry name" value="NLE"/>
    <property type="match status" value="1"/>
</dbReference>
<evidence type="ECO:0000256" key="2">
    <source>
        <dbReference type="ARBA" id="ARBA00022574"/>
    </source>
</evidence>
<comment type="subcellular location">
    <subcellularLocation>
        <location evidence="1">Nucleus</location>
    </subcellularLocation>
</comment>
<dbReference type="PROSITE" id="PS50082">
    <property type="entry name" value="WD_REPEATS_2"/>
    <property type="match status" value="2"/>
</dbReference>
<keyword evidence="4" id="KW-0539">Nucleus</keyword>
<feature type="domain" description="NLE" evidence="7">
    <location>
        <begin position="20"/>
        <end position="76"/>
    </location>
</feature>
<proteinExistence type="predicted"/>
<dbReference type="InterPro" id="IPR012972">
    <property type="entry name" value="NLE"/>
</dbReference>
<comment type="caution">
    <text evidence="8">The sequence shown here is derived from an EMBL/GenBank/DDBJ whole genome shotgun (WGS) entry which is preliminary data.</text>
</comment>
<dbReference type="PANTHER" id="PTHR19855:SF11">
    <property type="entry name" value="RIBOSOME BIOGENESIS PROTEIN WDR12"/>
    <property type="match status" value="1"/>
</dbReference>
<dbReference type="Gene3D" id="2.130.10.10">
    <property type="entry name" value="YVTN repeat-like/Quinoprotein amine dehydrogenase"/>
    <property type="match status" value="2"/>
</dbReference>
<dbReference type="Proteomes" id="UP001050691">
    <property type="component" value="Unassembled WGS sequence"/>
</dbReference>
<feature type="compositionally biased region" description="Basic and acidic residues" evidence="6">
    <location>
        <begin position="211"/>
        <end position="223"/>
    </location>
</feature>
<dbReference type="SMART" id="SM00320">
    <property type="entry name" value="WD40"/>
    <property type="match status" value="5"/>
</dbReference>
<evidence type="ECO:0000256" key="6">
    <source>
        <dbReference type="SAM" id="MobiDB-lite"/>
    </source>
</evidence>
<evidence type="ECO:0000256" key="4">
    <source>
        <dbReference type="ARBA" id="ARBA00023242"/>
    </source>
</evidence>
<dbReference type="Pfam" id="PF00400">
    <property type="entry name" value="WD40"/>
    <property type="match status" value="3"/>
</dbReference>
<reference evidence="8" key="1">
    <citation type="submission" date="2021-10" db="EMBL/GenBank/DDBJ databases">
        <title>De novo Genome Assembly of Clathrus columnatus (Basidiomycota, Fungi) Using Illumina and Nanopore Sequence Data.</title>
        <authorList>
            <person name="Ogiso-Tanaka E."/>
            <person name="Itagaki H."/>
            <person name="Hosoya T."/>
            <person name="Hosaka K."/>
        </authorList>
    </citation>
    <scope>NUCLEOTIDE SEQUENCE</scope>
    <source>
        <strain evidence="8">MO-923</strain>
    </source>
</reference>
<feature type="repeat" description="WD" evidence="5">
    <location>
        <begin position="333"/>
        <end position="359"/>
    </location>
</feature>